<evidence type="ECO:0000313" key="5">
    <source>
        <dbReference type="Proteomes" id="UP000776629"/>
    </source>
</evidence>
<dbReference type="InterPro" id="IPR003680">
    <property type="entry name" value="Flavodoxin_fold"/>
</dbReference>
<feature type="domain" description="Flavodoxin-like fold" evidence="3">
    <location>
        <begin position="1"/>
        <end position="161"/>
    </location>
</feature>
<dbReference type="RefSeq" id="WP_204775982.1">
    <property type="nucleotide sequence ID" value="NZ_JACJJQ010000005.1"/>
</dbReference>
<dbReference type="Pfam" id="PF02525">
    <property type="entry name" value="Flavodoxin_2"/>
    <property type="match status" value="1"/>
</dbReference>
<dbReference type="EMBL" id="JACJJQ010000005">
    <property type="protein sequence ID" value="MBM6753473.1"/>
    <property type="molecule type" value="Genomic_DNA"/>
</dbReference>
<keyword evidence="5" id="KW-1185">Reference proteome</keyword>
<gene>
    <name evidence="4" type="ORF">H5993_01650</name>
</gene>
<keyword evidence="1" id="KW-0560">Oxidoreductase</keyword>
<evidence type="ECO:0000313" key="4">
    <source>
        <dbReference type="EMBL" id="MBM6753473.1"/>
    </source>
</evidence>
<accession>A0ABS2ELV2</accession>
<comment type="caution">
    <text evidence="4">The sequence shown here is derived from an EMBL/GenBank/DDBJ whole genome shotgun (WGS) entry which is preliminary data.</text>
</comment>
<reference evidence="4 5" key="1">
    <citation type="journal article" date="2021" name="Sci. Rep.">
        <title>The distribution of antibiotic resistance genes in chicken gut microbiota commensals.</title>
        <authorList>
            <person name="Juricova H."/>
            <person name="Matiasovicova J."/>
            <person name="Kubasova T."/>
            <person name="Cejkova D."/>
            <person name="Rychlik I."/>
        </authorList>
    </citation>
    <scope>NUCLEOTIDE SEQUENCE [LARGE SCALE GENOMIC DNA]</scope>
    <source>
        <strain evidence="4 5">An810</strain>
    </source>
</reference>
<feature type="coiled-coil region" evidence="2">
    <location>
        <begin position="197"/>
        <end position="224"/>
    </location>
</feature>
<keyword evidence="2" id="KW-0175">Coiled coil</keyword>
<sequence length="227" mass="26360">MKTLVVIGHPELADSETQPFLKQVGKDWATFHELEAPFDIATEQQLIWQAERLILQFPLYWYSVPALMKQWLDEVFDEELLGPQHDRLVKKELGIVVSLGRPIREFQSGQRQAFTIDEYLRPLQGLALATKMKWLSPLVVSQFAYQSDTARQKLAVAYQQYLSLPQPVRFKDRVAWLTRQLATMQTNTKDTIAQQELQQLAALLSMKQEQLDDLNDNLRLVRETEGY</sequence>
<dbReference type="Proteomes" id="UP000776629">
    <property type="component" value="Unassembled WGS sequence"/>
</dbReference>
<organism evidence="4 5">
    <name type="scientific">Limosilactobacillus alvi</name>
    <dbReference type="NCBI Taxonomy" id="990412"/>
    <lineage>
        <taxon>Bacteria</taxon>
        <taxon>Bacillati</taxon>
        <taxon>Bacillota</taxon>
        <taxon>Bacilli</taxon>
        <taxon>Lactobacillales</taxon>
        <taxon>Lactobacillaceae</taxon>
        <taxon>Limosilactobacillus</taxon>
    </lineage>
</organism>
<evidence type="ECO:0000259" key="3">
    <source>
        <dbReference type="Pfam" id="PF02525"/>
    </source>
</evidence>
<dbReference type="InterPro" id="IPR029039">
    <property type="entry name" value="Flavoprotein-like_sf"/>
</dbReference>
<protein>
    <submittedName>
        <fullName evidence="4">NAD(P)H-dependent oxidoreductase</fullName>
    </submittedName>
</protein>
<name>A0ABS2ELV2_9LACO</name>
<dbReference type="PANTHER" id="PTHR47307:SF1">
    <property type="entry name" value="GLUTATHIONE-REGULATED POTASSIUM-EFFLUX SYSTEM ANCILLARY PROTEIN KEFG"/>
    <property type="match status" value="1"/>
</dbReference>
<evidence type="ECO:0000256" key="2">
    <source>
        <dbReference type="SAM" id="Coils"/>
    </source>
</evidence>
<dbReference type="InterPro" id="IPR046980">
    <property type="entry name" value="KefG/KefF"/>
</dbReference>
<dbReference type="PANTHER" id="PTHR47307">
    <property type="entry name" value="GLUTATHIONE-REGULATED POTASSIUM-EFFLUX SYSTEM ANCILLARY PROTEIN KEFG"/>
    <property type="match status" value="1"/>
</dbReference>
<proteinExistence type="predicted"/>
<dbReference type="SUPFAM" id="SSF52218">
    <property type="entry name" value="Flavoproteins"/>
    <property type="match status" value="1"/>
</dbReference>
<evidence type="ECO:0000256" key="1">
    <source>
        <dbReference type="ARBA" id="ARBA00023002"/>
    </source>
</evidence>
<dbReference type="Gene3D" id="3.40.50.360">
    <property type="match status" value="1"/>
</dbReference>